<accession>A0A8D8HN55</accession>
<name>A0A8D8HN55_CULPI</name>
<proteinExistence type="predicted"/>
<protein>
    <submittedName>
        <fullName evidence="1">(northern house mosquito) hypothetical protein</fullName>
    </submittedName>
</protein>
<dbReference type="EMBL" id="HBUE01134040">
    <property type="protein sequence ID" value="CAG6497799.1"/>
    <property type="molecule type" value="Transcribed_RNA"/>
</dbReference>
<dbReference type="EMBL" id="HBUE01134036">
    <property type="protein sequence ID" value="CAG6497792.1"/>
    <property type="molecule type" value="Transcribed_RNA"/>
</dbReference>
<dbReference type="EMBL" id="HBUE01323623">
    <property type="protein sequence ID" value="CAG6589553.1"/>
    <property type="molecule type" value="Transcribed_RNA"/>
</dbReference>
<evidence type="ECO:0000313" key="1">
    <source>
        <dbReference type="EMBL" id="CAG6537543.1"/>
    </source>
</evidence>
<dbReference type="EMBL" id="HBUE01217065">
    <property type="protein sequence ID" value="CAG6537538.1"/>
    <property type="molecule type" value="Transcribed_RNA"/>
</dbReference>
<dbReference type="AlphaFoldDB" id="A0A8D8HN55"/>
<dbReference type="EMBL" id="HBUE01134037">
    <property type="protein sequence ID" value="CAG6497794.1"/>
    <property type="molecule type" value="Transcribed_RNA"/>
</dbReference>
<dbReference type="EMBL" id="HBUE01323618">
    <property type="protein sequence ID" value="CAG6589548.1"/>
    <property type="molecule type" value="Transcribed_RNA"/>
</dbReference>
<organism evidence="1">
    <name type="scientific">Culex pipiens</name>
    <name type="common">House mosquito</name>
    <dbReference type="NCBI Taxonomy" id="7175"/>
    <lineage>
        <taxon>Eukaryota</taxon>
        <taxon>Metazoa</taxon>
        <taxon>Ecdysozoa</taxon>
        <taxon>Arthropoda</taxon>
        <taxon>Hexapoda</taxon>
        <taxon>Insecta</taxon>
        <taxon>Pterygota</taxon>
        <taxon>Neoptera</taxon>
        <taxon>Endopterygota</taxon>
        <taxon>Diptera</taxon>
        <taxon>Nematocera</taxon>
        <taxon>Culicoidea</taxon>
        <taxon>Culicidae</taxon>
        <taxon>Culicinae</taxon>
        <taxon>Culicini</taxon>
        <taxon>Culex</taxon>
        <taxon>Culex</taxon>
    </lineage>
</organism>
<sequence length="169" mass="19310">MSCWRNSTSLSTGVQRNQRKRQVLNHESCWRSSIWLSTSVRRNLAKVLTSQNHLPNRLIKNLPNSPNLKWFLKNHQSKSRPSPTSFPKNLLNQSSLNRSLLCRNPPSSLNRTSFRTTLPTLARHRPVRLRRRTLAQLAAVCARVARDSAFRAKVCPSRWSGSPRGVYAG</sequence>
<dbReference type="EMBL" id="HBUE01217070">
    <property type="protein sequence ID" value="CAG6537543.1"/>
    <property type="molecule type" value="Transcribed_RNA"/>
</dbReference>
<reference evidence="1" key="1">
    <citation type="submission" date="2021-05" db="EMBL/GenBank/DDBJ databases">
        <authorList>
            <person name="Alioto T."/>
            <person name="Alioto T."/>
            <person name="Gomez Garrido J."/>
        </authorList>
    </citation>
    <scope>NUCLEOTIDE SEQUENCE</scope>
</reference>